<evidence type="ECO:0000313" key="8">
    <source>
        <dbReference type="Proteomes" id="UP000050761"/>
    </source>
</evidence>
<comment type="subunit">
    <text evidence="1">Monomer.</text>
</comment>
<dbReference type="OrthoDB" id="436496at2759"/>
<dbReference type="InterPro" id="IPR012292">
    <property type="entry name" value="Globin/Proto"/>
</dbReference>
<keyword evidence="5" id="KW-0813">Transport</keyword>
<sequence>MLLVDTFTEVEHNAVKNGLKMLVKLFSDYPEYKQIWPQFRAIPDSSLMNAIQLRRHASVYMCGLGAIIHSMKHENDLAVQINRIAKAHIKWNVHRMHIHMLEPVLGIVKECNEGYNDEIKEAWTTLYHIIADLIEIYRYKK</sequence>
<evidence type="ECO:0000256" key="4">
    <source>
        <dbReference type="ARBA" id="ARBA00023004"/>
    </source>
</evidence>
<dbReference type="InterPro" id="IPR000971">
    <property type="entry name" value="Globin"/>
</dbReference>
<dbReference type="InterPro" id="IPR013314">
    <property type="entry name" value="Globin_lamprey/hagfish"/>
</dbReference>
<name>A0A183FHT6_HELPZ</name>
<accession>A0A183FHT6</accession>
<dbReference type="CDD" id="cd01040">
    <property type="entry name" value="Mb-like"/>
    <property type="match status" value="1"/>
</dbReference>
<dbReference type="WBParaSite" id="HPBE_0000637601-mRNA-1">
    <property type="protein sequence ID" value="HPBE_0000637601-mRNA-1"/>
    <property type="gene ID" value="HPBE_0000637601"/>
</dbReference>
<dbReference type="SUPFAM" id="SSF46458">
    <property type="entry name" value="Globin-like"/>
    <property type="match status" value="1"/>
</dbReference>
<evidence type="ECO:0000256" key="5">
    <source>
        <dbReference type="RuleBase" id="RU000356"/>
    </source>
</evidence>
<reference evidence="7 8" key="1">
    <citation type="submission" date="2018-11" db="EMBL/GenBank/DDBJ databases">
        <authorList>
            <consortium name="Pathogen Informatics"/>
        </authorList>
    </citation>
    <scope>NUCLEOTIDE SEQUENCE [LARGE SCALE GENOMIC DNA]</scope>
</reference>
<organism evidence="8 9">
    <name type="scientific">Heligmosomoides polygyrus</name>
    <name type="common">Parasitic roundworm</name>
    <dbReference type="NCBI Taxonomy" id="6339"/>
    <lineage>
        <taxon>Eukaryota</taxon>
        <taxon>Metazoa</taxon>
        <taxon>Ecdysozoa</taxon>
        <taxon>Nematoda</taxon>
        <taxon>Chromadorea</taxon>
        <taxon>Rhabditida</taxon>
        <taxon>Rhabditina</taxon>
        <taxon>Rhabditomorpha</taxon>
        <taxon>Strongyloidea</taxon>
        <taxon>Heligmosomidae</taxon>
        <taxon>Heligmosomoides</taxon>
    </lineage>
</organism>
<dbReference type="PANTHER" id="PTHR46783">
    <property type="entry name" value="CYTOGLOBIN"/>
    <property type="match status" value="1"/>
</dbReference>
<proteinExistence type="inferred from homology"/>
<keyword evidence="8" id="KW-1185">Reference proteome</keyword>
<reference evidence="9" key="2">
    <citation type="submission" date="2019-09" db="UniProtKB">
        <authorList>
            <consortium name="WormBaseParasite"/>
        </authorList>
    </citation>
    <scope>IDENTIFICATION</scope>
</reference>
<keyword evidence="5" id="KW-0561">Oxygen transport</keyword>
<evidence type="ECO:0000256" key="2">
    <source>
        <dbReference type="ARBA" id="ARBA00022617"/>
    </source>
</evidence>
<dbReference type="GO" id="GO:0020037">
    <property type="term" value="F:heme binding"/>
    <property type="evidence" value="ECO:0007669"/>
    <property type="project" value="InterPro"/>
</dbReference>
<dbReference type="GO" id="GO:0005506">
    <property type="term" value="F:iron ion binding"/>
    <property type="evidence" value="ECO:0007669"/>
    <property type="project" value="InterPro"/>
</dbReference>
<dbReference type="GO" id="GO:0019825">
    <property type="term" value="F:oxygen binding"/>
    <property type="evidence" value="ECO:0007669"/>
    <property type="project" value="InterPro"/>
</dbReference>
<keyword evidence="2 5" id="KW-0349">Heme</keyword>
<protein>
    <submittedName>
        <fullName evidence="9">GLOBIN domain-containing protein</fullName>
    </submittedName>
</protein>
<dbReference type="Gene3D" id="1.10.490.10">
    <property type="entry name" value="Globins"/>
    <property type="match status" value="1"/>
</dbReference>
<accession>A0A3P7X4L2</accession>
<dbReference type="Proteomes" id="UP000050761">
    <property type="component" value="Unassembled WGS sequence"/>
</dbReference>
<dbReference type="PANTHER" id="PTHR46783:SF1">
    <property type="entry name" value="CYTOGLOBIN-1-RELATED"/>
    <property type="match status" value="1"/>
</dbReference>
<dbReference type="AlphaFoldDB" id="A0A183FHT6"/>
<dbReference type="InterPro" id="IPR009050">
    <property type="entry name" value="Globin-like_sf"/>
</dbReference>
<evidence type="ECO:0000313" key="9">
    <source>
        <dbReference type="WBParaSite" id="HPBE_0000637601-mRNA-1"/>
    </source>
</evidence>
<keyword evidence="3" id="KW-0479">Metal-binding</keyword>
<feature type="domain" description="Globin" evidence="6">
    <location>
        <begin position="1"/>
        <end position="139"/>
    </location>
</feature>
<evidence type="ECO:0000256" key="3">
    <source>
        <dbReference type="ARBA" id="ARBA00022723"/>
    </source>
</evidence>
<evidence type="ECO:0000256" key="1">
    <source>
        <dbReference type="ARBA" id="ARBA00011245"/>
    </source>
</evidence>
<dbReference type="GO" id="GO:0016491">
    <property type="term" value="F:oxidoreductase activity"/>
    <property type="evidence" value="ECO:0007669"/>
    <property type="project" value="TreeGrafter"/>
</dbReference>
<dbReference type="GO" id="GO:0005344">
    <property type="term" value="F:oxygen carrier activity"/>
    <property type="evidence" value="ECO:0007669"/>
    <property type="project" value="UniProtKB-KW"/>
</dbReference>
<evidence type="ECO:0000259" key="6">
    <source>
        <dbReference type="PROSITE" id="PS01033"/>
    </source>
</evidence>
<dbReference type="EMBL" id="UZAH01025651">
    <property type="protein sequence ID" value="VDO67996.1"/>
    <property type="molecule type" value="Genomic_DNA"/>
</dbReference>
<evidence type="ECO:0000313" key="7">
    <source>
        <dbReference type="EMBL" id="VDO67996.1"/>
    </source>
</evidence>
<dbReference type="PROSITE" id="PS01033">
    <property type="entry name" value="GLOBIN"/>
    <property type="match status" value="1"/>
</dbReference>
<dbReference type="Pfam" id="PF00042">
    <property type="entry name" value="Globin"/>
    <property type="match status" value="1"/>
</dbReference>
<dbReference type="InterPro" id="IPR044399">
    <property type="entry name" value="Mb-like_M"/>
</dbReference>
<comment type="similarity">
    <text evidence="5">Belongs to the globin family.</text>
</comment>
<gene>
    <name evidence="7" type="ORF">HPBE_LOCUS6377</name>
</gene>
<keyword evidence="4" id="KW-0408">Iron</keyword>